<dbReference type="GO" id="GO:0009341">
    <property type="term" value="C:beta-galactosidase complex"/>
    <property type="evidence" value="ECO:0007669"/>
    <property type="project" value="InterPro"/>
</dbReference>
<feature type="signal peptide" evidence="3">
    <location>
        <begin position="1"/>
        <end position="22"/>
    </location>
</feature>
<dbReference type="InterPro" id="IPR013529">
    <property type="entry name" value="Glyco_hydro_42_N"/>
</dbReference>
<sequence>MKKITILFLFLVSFAVMSNVNAQSRQDFDLQQAAVSSTIKHETIRSDIFDKEVLLIQADEKNSVLNLPMNKPINWHKMKYLVCEVYHPNEHTAMLNLQFFRKGEPQNGHPWLRCYITVLPKLKTQMIFPLSYLDAQELYLPRYPRQLKGVCTGNRLDPEDIESISIDIFPHLSPKYVTKVEIASVYLTDHLPDKYAAPSQKYVDEFGQWTMREWPNKIHNETELKQKILAVEKSVAKAEFPQTWSRYGGLKALKFDATGFFRVHHDGKRWWFVDPEGYAFLSSGICCITPSQSGVYTDMEDLLTWLPDPQGSYGSIYENGHMKRIDYFKANQIRVYGEKWLEKWEETTPKMLKAWRFNTIANWSDQNIQEKGGLPYLRHLHGLPNTSTMLYRDFHDVFSPEFREIARKYASQLIPDKDNPLIIGYFLGNEPHWAFGDNDIAYEMFATTQSSYTKIEFISRLKKKYANVDAFNIAWKLSLRSIDELAMQTFKSYPSEKAEIDFHEFTTAMIEEWVSVQCEETRKADPNHLNLGTRYAFISSETMMKMGRYFDVFSLNAYTAPFPPSTEELSKLSGKPILITEWHFGCSTDGGLPTSGLQTNVSQKERAAAYRVFAENGFARPEIIGFHWFQWADQNILGRGDGENFNIGFLDACSLPYPELTEAARQTHENMYDIARGKKKPYIYKFSPVPSLPDI</sequence>
<keyword evidence="3" id="KW-0732">Signal</keyword>
<proteinExistence type="predicted"/>
<feature type="domain" description="Glycoside hydrolase family 42 N-terminal" evidence="4">
    <location>
        <begin position="391"/>
        <end position="560"/>
    </location>
</feature>
<name>A0A3D8HAA9_9BACT</name>
<reference evidence="5 8" key="2">
    <citation type="submission" date="2020-08" db="EMBL/GenBank/DDBJ databases">
        <title>Genome public.</title>
        <authorList>
            <person name="Liu C."/>
            <person name="Sun Q."/>
        </authorList>
    </citation>
    <scope>NUCLEOTIDE SEQUENCE [LARGE SCALE GENOMIC DNA]</scope>
    <source>
        <strain evidence="5 8">426_9</strain>
    </source>
</reference>
<evidence type="ECO:0000313" key="7">
    <source>
        <dbReference type="Proteomes" id="UP000256321"/>
    </source>
</evidence>
<feature type="chain" id="PRO_5017801896" evidence="3">
    <location>
        <begin position="23"/>
        <end position="695"/>
    </location>
</feature>
<comment type="caution">
    <text evidence="6">The sequence shown here is derived from an EMBL/GenBank/DDBJ whole genome shotgun (WGS) entry which is preliminary data.</text>
</comment>
<dbReference type="SUPFAM" id="SSF51445">
    <property type="entry name" value="(Trans)glycosidases"/>
    <property type="match status" value="1"/>
</dbReference>
<evidence type="ECO:0000313" key="5">
    <source>
        <dbReference type="EMBL" id="MBC8603681.1"/>
    </source>
</evidence>
<evidence type="ECO:0000313" key="6">
    <source>
        <dbReference type="EMBL" id="RDU47572.1"/>
    </source>
</evidence>
<dbReference type="RefSeq" id="WP_115501179.1">
    <property type="nucleotide sequence ID" value="NZ_JACRTI010000073.1"/>
</dbReference>
<dbReference type="EMBL" id="JACRTI010000073">
    <property type="protein sequence ID" value="MBC8603681.1"/>
    <property type="molecule type" value="Genomic_DNA"/>
</dbReference>
<gene>
    <name evidence="6" type="ORF">DWU89_18860</name>
    <name evidence="5" type="ORF">H8784_18395</name>
</gene>
<evidence type="ECO:0000259" key="4">
    <source>
        <dbReference type="Pfam" id="PF02449"/>
    </source>
</evidence>
<dbReference type="EMBL" id="QREV01000073">
    <property type="protein sequence ID" value="RDU47572.1"/>
    <property type="molecule type" value="Genomic_DNA"/>
</dbReference>
<keyword evidence="1" id="KW-0378">Hydrolase</keyword>
<dbReference type="Gene3D" id="3.20.20.80">
    <property type="entry name" value="Glycosidases"/>
    <property type="match status" value="1"/>
</dbReference>
<dbReference type="Proteomes" id="UP000629596">
    <property type="component" value="Unassembled WGS sequence"/>
</dbReference>
<dbReference type="GO" id="GO:0004565">
    <property type="term" value="F:beta-galactosidase activity"/>
    <property type="evidence" value="ECO:0007669"/>
    <property type="project" value="InterPro"/>
</dbReference>
<dbReference type="InterPro" id="IPR017853">
    <property type="entry name" value="GH"/>
</dbReference>
<organism evidence="6 7">
    <name type="scientific">Parabacteroides acidifaciens</name>
    <dbReference type="NCBI Taxonomy" id="2290935"/>
    <lineage>
        <taxon>Bacteria</taxon>
        <taxon>Pseudomonadati</taxon>
        <taxon>Bacteroidota</taxon>
        <taxon>Bacteroidia</taxon>
        <taxon>Bacteroidales</taxon>
        <taxon>Tannerellaceae</taxon>
        <taxon>Parabacteroides</taxon>
    </lineage>
</organism>
<evidence type="ECO:0000313" key="8">
    <source>
        <dbReference type="Proteomes" id="UP000629596"/>
    </source>
</evidence>
<evidence type="ECO:0000256" key="3">
    <source>
        <dbReference type="SAM" id="SignalP"/>
    </source>
</evidence>
<reference evidence="6 7" key="1">
    <citation type="submission" date="2018-07" db="EMBL/GenBank/DDBJ databases">
        <title>Parabacteroides acidifaciens nov. sp., isolated from human feces.</title>
        <authorList>
            <person name="Wang Y.J."/>
        </authorList>
    </citation>
    <scope>NUCLEOTIDE SEQUENCE [LARGE SCALE GENOMIC DNA]</scope>
    <source>
        <strain evidence="6 7">426-9</strain>
    </source>
</reference>
<evidence type="ECO:0000256" key="2">
    <source>
        <dbReference type="ARBA" id="ARBA00023295"/>
    </source>
</evidence>
<dbReference type="Pfam" id="PF02449">
    <property type="entry name" value="Glyco_hydro_42"/>
    <property type="match status" value="1"/>
</dbReference>
<protein>
    <submittedName>
        <fullName evidence="5">Beta-galactosidase</fullName>
    </submittedName>
</protein>
<accession>A0A3D8HAA9</accession>
<evidence type="ECO:0000256" key="1">
    <source>
        <dbReference type="ARBA" id="ARBA00022801"/>
    </source>
</evidence>
<dbReference type="Proteomes" id="UP000256321">
    <property type="component" value="Unassembled WGS sequence"/>
</dbReference>
<dbReference type="AlphaFoldDB" id="A0A3D8HAA9"/>
<dbReference type="GO" id="GO:0005975">
    <property type="term" value="P:carbohydrate metabolic process"/>
    <property type="evidence" value="ECO:0007669"/>
    <property type="project" value="InterPro"/>
</dbReference>
<keyword evidence="2" id="KW-0326">Glycosidase</keyword>
<keyword evidence="8" id="KW-1185">Reference proteome</keyword>